<comment type="caution">
    <text evidence="1">The sequence shown here is derived from an EMBL/GenBank/DDBJ whole genome shotgun (WGS) entry which is preliminary data.</text>
</comment>
<evidence type="ECO:0000313" key="2">
    <source>
        <dbReference type="Proteomes" id="UP000614200"/>
    </source>
</evidence>
<accession>A0ABR9ZVN5</accession>
<reference evidence="1 2" key="1">
    <citation type="submission" date="2020-11" db="EMBL/GenBank/DDBJ databases">
        <title>Fusibacter basophilias sp. nov.</title>
        <authorList>
            <person name="Qiu D."/>
        </authorList>
    </citation>
    <scope>NUCLEOTIDE SEQUENCE [LARGE SCALE GENOMIC DNA]</scope>
    <source>
        <strain evidence="1 2">Q10-2</strain>
    </source>
</reference>
<keyword evidence="2" id="KW-1185">Reference proteome</keyword>
<evidence type="ECO:0000313" key="1">
    <source>
        <dbReference type="EMBL" id="MBF4694522.1"/>
    </source>
</evidence>
<name>A0ABR9ZVN5_9FIRM</name>
<proteinExistence type="predicted"/>
<dbReference type="Proteomes" id="UP000614200">
    <property type="component" value="Unassembled WGS sequence"/>
</dbReference>
<gene>
    <name evidence="1" type="ORF">ISU02_15535</name>
</gene>
<protein>
    <submittedName>
        <fullName evidence="1">Uncharacterized protein</fullName>
    </submittedName>
</protein>
<dbReference type="EMBL" id="JADKNH010000009">
    <property type="protein sequence ID" value="MBF4694522.1"/>
    <property type="molecule type" value="Genomic_DNA"/>
</dbReference>
<sequence>MNRSKLEFLNAKATNTRLMGVVGLVCEWEDDQNRRITQIFHLDYEAYGIDGFYHFMEGDPKEIQNTILGVTGGLGGSFVDINYEEFVFLIKSAYIIDPESIESLVDFEYFKLDFESLYTGLTTDEEVRLYQRLCPAIENEITLLNYFIMRNVGCDYPSTMLLWHEGLIDDGFEIVEEPYSLLKNTSTCLSESGQRVIYRCEALIDFEAHYKIVIVEVELDRSAMKVVKARVVESLEISSIEASFNLNRPEHMMILTIEDAFFERRFHDQNPEMMRYDYYNGRLYSEFNTHNDHVGENPYYLNGDLFALYFFTSDGQLIVGALSQEALEAVDHTFMTNHVYEDSMQFICEVKTDHPVLYSFMNSAYDNIFDFLENWRG</sequence>
<organism evidence="1 2">
    <name type="scientific">Fusibacter ferrireducens</name>
    <dbReference type="NCBI Taxonomy" id="2785058"/>
    <lineage>
        <taxon>Bacteria</taxon>
        <taxon>Bacillati</taxon>
        <taxon>Bacillota</taxon>
        <taxon>Clostridia</taxon>
        <taxon>Eubacteriales</taxon>
        <taxon>Eubacteriales Family XII. Incertae Sedis</taxon>
        <taxon>Fusibacter</taxon>
    </lineage>
</organism>
<dbReference type="RefSeq" id="WP_194702754.1">
    <property type="nucleotide sequence ID" value="NZ_JADKNH010000009.1"/>
</dbReference>